<dbReference type="NCBIfam" id="TIGR04294">
    <property type="entry name" value="pre_pil_HX9DG"/>
    <property type="match status" value="1"/>
</dbReference>
<sequence>MLYDPRRGFRSRSGFTLIELLVVIAIIAVLIGLLLPAVQAAREAARRAQCTNNLKQVGLALHNYLSTNNTFPPVVVLPRDRTTQPWSGLTRLLPHLEQSNLYNAVNWNRDFEFTTNATLAATKVAAFICPSEVNDRARPTPTLTYYPSNYCFNQGTWFVYDPPTDQVGDGAFAPNRAFGPAAISDGLSNTLGMSEAKAYQPNYWDSSNPSTLGVAPPLNPAGLVPYIGGTFDSNGHTEWVEGDVHEVGFTTTFTPNTRVTTMVGGQPTDVDLISMRDGESITLPTYAAITARSFHAGGVSTMMLDGSVRFSKNTINLQVWRGLSTRAGGEAISADAF</sequence>
<gene>
    <name evidence="2" type="ORF">V5E97_01045</name>
</gene>
<dbReference type="InterPro" id="IPR045584">
    <property type="entry name" value="Pilin-like"/>
</dbReference>
<dbReference type="InterPro" id="IPR011453">
    <property type="entry name" value="DUF1559"/>
</dbReference>
<name>A0AAU7CGP6_9BACT</name>
<organism evidence="2">
    <name type="scientific">Singulisphaera sp. Ch08</name>
    <dbReference type="NCBI Taxonomy" id="3120278"/>
    <lineage>
        <taxon>Bacteria</taxon>
        <taxon>Pseudomonadati</taxon>
        <taxon>Planctomycetota</taxon>
        <taxon>Planctomycetia</taxon>
        <taxon>Isosphaerales</taxon>
        <taxon>Isosphaeraceae</taxon>
        <taxon>Singulisphaera</taxon>
    </lineage>
</organism>
<dbReference type="AlphaFoldDB" id="A0AAU7CGP6"/>
<dbReference type="Gene3D" id="3.30.700.10">
    <property type="entry name" value="Glycoprotein, Type 4 Pilin"/>
    <property type="match status" value="1"/>
</dbReference>
<evidence type="ECO:0000259" key="1">
    <source>
        <dbReference type="Pfam" id="PF07596"/>
    </source>
</evidence>
<dbReference type="PANTHER" id="PTHR30093">
    <property type="entry name" value="GENERAL SECRETION PATHWAY PROTEIN G"/>
    <property type="match status" value="1"/>
</dbReference>
<dbReference type="Pfam" id="PF07596">
    <property type="entry name" value="SBP_bac_10"/>
    <property type="match status" value="1"/>
</dbReference>
<proteinExistence type="predicted"/>
<dbReference type="EMBL" id="CP155447">
    <property type="protein sequence ID" value="XBH04628.1"/>
    <property type="molecule type" value="Genomic_DNA"/>
</dbReference>
<dbReference type="Pfam" id="PF07963">
    <property type="entry name" value="N_methyl"/>
    <property type="match status" value="1"/>
</dbReference>
<feature type="domain" description="DUF1559" evidence="1">
    <location>
        <begin position="39"/>
        <end position="317"/>
    </location>
</feature>
<reference evidence="2" key="1">
    <citation type="submission" date="2024-05" db="EMBL/GenBank/DDBJ databases">
        <title>Planctomycetes of the genus Singulisphaera possess chitinolytic capabilities.</title>
        <authorList>
            <person name="Ivanova A."/>
        </authorList>
    </citation>
    <scope>NUCLEOTIDE SEQUENCE</scope>
    <source>
        <strain evidence="2">Ch08T</strain>
    </source>
</reference>
<dbReference type="NCBIfam" id="TIGR02532">
    <property type="entry name" value="IV_pilin_GFxxxE"/>
    <property type="match status" value="1"/>
</dbReference>
<dbReference type="InterPro" id="IPR027558">
    <property type="entry name" value="Pre_pil_HX9DG_C"/>
</dbReference>
<protein>
    <submittedName>
        <fullName evidence="2">DUF1559 domain-containing protein</fullName>
    </submittedName>
</protein>
<dbReference type="SUPFAM" id="SSF54523">
    <property type="entry name" value="Pili subunits"/>
    <property type="match status" value="1"/>
</dbReference>
<dbReference type="InterPro" id="IPR012902">
    <property type="entry name" value="N_methyl_site"/>
</dbReference>
<accession>A0AAU7CGP6</accession>
<dbReference type="RefSeq" id="WP_406697420.1">
    <property type="nucleotide sequence ID" value="NZ_CP155447.1"/>
</dbReference>
<evidence type="ECO:0000313" key="2">
    <source>
        <dbReference type="EMBL" id="XBH04628.1"/>
    </source>
</evidence>
<dbReference type="PANTHER" id="PTHR30093:SF2">
    <property type="entry name" value="TYPE II SECRETION SYSTEM PROTEIN H"/>
    <property type="match status" value="1"/>
</dbReference>
<dbReference type="PROSITE" id="PS00409">
    <property type="entry name" value="PROKAR_NTER_METHYL"/>
    <property type="match status" value="1"/>
</dbReference>